<dbReference type="PANTHER" id="PTHR21666:SF270">
    <property type="entry name" value="MUREIN HYDROLASE ACTIVATOR ENVC"/>
    <property type="match status" value="1"/>
</dbReference>
<dbReference type="PANTHER" id="PTHR21666">
    <property type="entry name" value="PEPTIDASE-RELATED"/>
    <property type="match status" value="1"/>
</dbReference>
<protein>
    <submittedName>
        <fullName evidence="4">Metalloendopeptidase</fullName>
    </submittedName>
</protein>
<dbReference type="RefSeq" id="WP_025205185.1">
    <property type="nucleotide sequence ID" value="NZ_CP007033.1"/>
</dbReference>
<dbReference type="Pfam" id="PF01476">
    <property type="entry name" value="LysM"/>
    <property type="match status" value="1"/>
</dbReference>
<reference evidence="4 5" key="1">
    <citation type="journal article" date="2013" name="Stand. Genomic Sci.">
        <title>Complete genome sequence of Dehalobacter restrictus PER-K23(T.).</title>
        <authorList>
            <person name="Kruse T."/>
            <person name="Maillard J."/>
            <person name="Goodwin L."/>
            <person name="Woyke T."/>
            <person name="Teshima H."/>
            <person name="Bruce D."/>
            <person name="Detter C."/>
            <person name="Tapia R."/>
            <person name="Han C."/>
            <person name="Huntemann M."/>
            <person name="Wei C.L."/>
            <person name="Han J."/>
            <person name="Chen A."/>
            <person name="Kyrpides N."/>
            <person name="Szeto E."/>
            <person name="Markowitz V."/>
            <person name="Ivanova N."/>
            <person name="Pagani I."/>
            <person name="Pati A."/>
            <person name="Pitluck S."/>
            <person name="Nolan M."/>
            <person name="Holliger C."/>
            <person name="Smidt H."/>
        </authorList>
    </citation>
    <scope>NUCLEOTIDE SEQUENCE [LARGE SCALE GENOMIC DNA]</scope>
    <source>
        <strain evidence="5">DSM 9455</strain>
    </source>
</reference>
<dbReference type="CDD" id="cd12797">
    <property type="entry name" value="M23_peptidase"/>
    <property type="match status" value="1"/>
</dbReference>
<dbReference type="Gene3D" id="2.20.230.10">
    <property type="entry name" value="Resuscitation-promoting factor rpfb"/>
    <property type="match status" value="1"/>
</dbReference>
<dbReference type="SUPFAM" id="SSF51261">
    <property type="entry name" value="Duplicated hybrid motif"/>
    <property type="match status" value="1"/>
</dbReference>
<dbReference type="Pfam" id="PF07501">
    <property type="entry name" value="G5"/>
    <property type="match status" value="1"/>
</dbReference>
<gene>
    <name evidence="4" type="ORF">DEHRE_02250</name>
</gene>
<dbReference type="SUPFAM" id="SSF54106">
    <property type="entry name" value="LysM domain"/>
    <property type="match status" value="1"/>
</dbReference>
<dbReference type="InterPro" id="IPR011055">
    <property type="entry name" value="Dup_hybrid_motif"/>
</dbReference>
<dbReference type="Pfam" id="PF01551">
    <property type="entry name" value="Peptidase_M23"/>
    <property type="match status" value="1"/>
</dbReference>
<evidence type="ECO:0000256" key="1">
    <source>
        <dbReference type="ARBA" id="ARBA00022729"/>
    </source>
</evidence>
<keyword evidence="5" id="KW-1185">Reference proteome</keyword>
<dbReference type="SMART" id="SM00257">
    <property type="entry name" value="LysM"/>
    <property type="match status" value="1"/>
</dbReference>
<accession>A0ABN4BTP4</accession>
<dbReference type="InterPro" id="IPR018392">
    <property type="entry name" value="LysM"/>
</dbReference>
<sequence>MKKWTKLKILIFTLILLGGAIYLTSTKVTVAEVQNYVSPLVPGYGLSINGKVLAILPNEENIDQVLDKYKNLQTKPTEGWIITSSDFDETVEKVLTNVKPSEIKTVDEVYNILVQGQRSAISYTVDENDSIWLIAQKNGMSTGEILASNPGLTEETFLPAGQVIKLNKITPYLTVVTIGQMVSKEVIPFEVESKTNNQLAKGVRIIKDLGEDGEKEVTYSYVEKNGKIISQEKIKENILVKPVVQIIEQGTQVVKNQEYDPESIANNTSHGSGSISGLIWPLNGPITSYYGNRHGEFHSGIDIAGETGQPFKAVNSGTVIYAGWHDIYGNMILIDHGDGVVTRYGHSIKLLVTKGQKVTKGQIIGYVGSTGRSTGPHLHFGIMINSKAVNPINYLSTSK</sequence>
<dbReference type="InterPro" id="IPR016047">
    <property type="entry name" value="M23ase_b-sheet_dom"/>
</dbReference>
<name>A0ABN4BTP4_DEHRP</name>
<evidence type="ECO:0000259" key="3">
    <source>
        <dbReference type="PROSITE" id="PS51782"/>
    </source>
</evidence>
<proteinExistence type="predicted"/>
<keyword evidence="1" id="KW-0732">Signal</keyword>
<dbReference type="SMART" id="SM01208">
    <property type="entry name" value="G5"/>
    <property type="match status" value="1"/>
</dbReference>
<evidence type="ECO:0000313" key="4">
    <source>
        <dbReference type="EMBL" id="AHF09061.1"/>
    </source>
</evidence>
<dbReference type="EMBL" id="CP007033">
    <property type="protein sequence ID" value="AHF09061.1"/>
    <property type="molecule type" value="Genomic_DNA"/>
</dbReference>
<dbReference type="CDD" id="cd00118">
    <property type="entry name" value="LysM"/>
    <property type="match status" value="1"/>
</dbReference>
<dbReference type="PROSITE" id="PS51782">
    <property type="entry name" value="LYSM"/>
    <property type="match status" value="1"/>
</dbReference>
<feature type="domain" description="G5" evidence="2">
    <location>
        <begin position="173"/>
        <end position="253"/>
    </location>
</feature>
<evidence type="ECO:0000313" key="5">
    <source>
        <dbReference type="Proteomes" id="UP000018934"/>
    </source>
</evidence>
<dbReference type="Gene3D" id="3.10.350.10">
    <property type="entry name" value="LysM domain"/>
    <property type="match status" value="1"/>
</dbReference>
<dbReference type="Gene3D" id="2.70.70.10">
    <property type="entry name" value="Glucose Permease (Domain IIA)"/>
    <property type="match status" value="1"/>
</dbReference>
<dbReference type="InterPro" id="IPR050570">
    <property type="entry name" value="Cell_wall_metabolism_enzyme"/>
</dbReference>
<dbReference type="InterPro" id="IPR036779">
    <property type="entry name" value="LysM_dom_sf"/>
</dbReference>
<dbReference type="PROSITE" id="PS51109">
    <property type="entry name" value="G5"/>
    <property type="match status" value="1"/>
</dbReference>
<dbReference type="Proteomes" id="UP000018934">
    <property type="component" value="Chromosome"/>
</dbReference>
<dbReference type="InterPro" id="IPR011098">
    <property type="entry name" value="G5_dom"/>
</dbReference>
<evidence type="ECO:0000259" key="2">
    <source>
        <dbReference type="PROSITE" id="PS51109"/>
    </source>
</evidence>
<organism evidence="4 5">
    <name type="scientific">Dehalobacter restrictus (strain DSM 9455 / PER-K23)</name>
    <dbReference type="NCBI Taxonomy" id="871738"/>
    <lineage>
        <taxon>Bacteria</taxon>
        <taxon>Bacillati</taxon>
        <taxon>Bacillota</taxon>
        <taxon>Clostridia</taxon>
        <taxon>Eubacteriales</taxon>
        <taxon>Desulfitobacteriaceae</taxon>
        <taxon>Dehalobacter</taxon>
    </lineage>
</organism>
<feature type="domain" description="LysM" evidence="3">
    <location>
        <begin position="121"/>
        <end position="166"/>
    </location>
</feature>